<reference evidence="1" key="1">
    <citation type="submission" date="2023-07" db="EMBL/GenBank/DDBJ databases">
        <authorList>
            <consortium name="CYATHOMIX"/>
        </authorList>
    </citation>
    <scope>NUCLEOTIDE SEQUENCE</scope>
    <source>
        <strain evidence="1">N/A</strain>
    </source>
</reference>
<dbReference type="EMBL" id="CATQJL010000112">
    <property type="protein sequence ID" value="CAJ0595756.1"/>
    <property type="molecule type" value="Genomic_DNA"/>
</dbReference>
<gene>
    <name evidence="1" type="ORF">CYNAS_LOCUS7739</name>
</gene>
<comment type="caution">
    <text evidence="1">The sequence shown here is derived from an EMBL/GenBank/DDBJ whole genome shotgun (WGS) entry which is preliminary data.</text>
</comment>
<organism evidence="1 2">
    <name type="scientific">Cylicocyclus nassatus</name>
    <name type="common">Nematode worm</name>
    <dbReference type="NCBI Taxonomy" id="53992"/>
    <lineage>
        <taxon>Eukaryota</taxon>
        <taxon>Metazoa</taxon>
        <taxon>Ecdysozoa</taxon>
        <taxon>Nematoda</taxon>
        <taxon>Chromadorea</taxon>
        <taxon>Rhabditida</taxon>
        <taxon>Rhabditina</taxon>
        <taxon>Rhabditomorpha</taxon>
        <taxon>Strongyloidea</taxon>
        <taxon>Strongylidae</taxon>
        <taxon>Cylicocyclus</taxon>
    </lineage>
</organism>
<dbReference type="AlphaFoldDB" id="A0AA36GP44"/>
<evidence type="ECO:0000313" key="1">
    <source>
        <dbReference type="EMBL" id="CAJ0595756.1"/>
    </source>
</evidence>
<evidence type="ECO:0000313" key="2">
    <source>
        <dbReference type="Proteomes" id="UP001176961"/>
    </source>
</evidence>
<keyword evidence="2" id="KW-1185">Reference proteome</keyword>
<sequence length="68" mass="8011">MFEFVEICNITYGLPFMRMSLLYFKLIRSVQKKFEGRNLNASQQNKVRTKVFSSGGSRLAFGRKMWHS</sequence>
<name>A0AA36GP44_CYLNA</name>
<protein>
    <submittedName>
        <fullName evidence="1">Uncharacterized protein</fullName>
    </submittedName>
</protein>
<proteinExistence type="predicted"/>
<accession>A0AA36GP44</accession>
<dbReference type="Proteomes" id="UP001176961">
    <property type="component" value="Unassembled WGS sequence"/>
</dbReference>